<dbReference type="RefSeq" id="WP_004963677.1">
    <property type="nucleotide sequence ID" value="NZ_GG705011.1"/>
</dbReference>
<dbReference type="Proteomes" id="UP000018442">
    <property type="component" value="Unassembled WGS sequence"/>
</dbReference>
<dbReference type="Pfam" id="PF13304">
    <property type="entry name" value="AAA_21"/>
    <property type="match status" value="1"/>
</dbReference>
<dbReference type="GO" id="GO:0016887">
    <property type="term" value="F:ATP hydrolysis activity"/>
    <property type="evidence" value="ECO:0007669"/>
    <property type="project" value="InterPro"/>
</dbReference>
<protein>
    <recommendedName>
        <fullName evidence="1">ATPase AAA-type core domain-containing protein</fullName>
    </recommendedName>
</protein>
<dbReference type="PANTHER" id="PTHR43581">
    <property type="entry name" value="ATP/GTP PHOSPHATASE"/>
    <property type="match status" value="1"/>
</dbReference>
<dbReference type="SUPFAM" id="SSF52540">
    <property type="entry name" value="P-loop containing nucleoside triphosphate hydrolases"/>
    <property type="match status" value="1"/>
</dbReference>
<dbReference type="HOGENOM" id="CLU_042523_0_0_6"/>
<dbReference type="InterPro" id="IPR027417">
    <property type="entry name" value="P-loop_NTPase"/>
</dbReference>
<name>D0SLU2_ACIJU</name>
<dbReference type="InterPro" id="IPR003959">
    <property type="entry name" value="ATPase_AAA_core"/>
</dbReference>
<evidence type="ECO:0000313" key="2">
    <source>
        <dbReference type="EMBL" id="EEY92999.1"/>
    </source>
</evidence>
<reference evidence="3" key="1">
    <citation type="journal article" date="2012" name="PLoS ONE">
        <title>The success of Acinetobacter species; genetic, metabolic and virulence attributes.</title>
        <authorList>
            <person name="Peleg A.Y."/>
            <person name="de Breij A."/>
            <person name="Adams M.D."/>
            <person name="Cerqueira G.M."/>
            <person name="Mocali S."/>
            <person name="Galardini M."/>
            <person name="Nibbering P.H."/>
            <person name="Earl A.M."/>
            <person name="Ward D.V."/>
            <person name="Paterson D.L."/>
            <person name="Seifert H."/>
            <person name="Dijkshoorn L."/>
        </authorList>
    </citation>
    <scope>NUCLEOTIDE SEQUENCE [LARGE SCALE GENOMIC DNA]</scope>
    <source>
        <strain evidence="3">SH205</strain>
    </source>
</reference>
<dbReference type="PANTHER" id="PTHR43581:SF4">
    <property type="entry name" value="ATP_GTP PHOSPHATASE"/>
    <property type="match status" value="1"/>
</dbReference>
<dbReference type="InterPro" id="IPR051396">
    <property type="entry name" value="Bact_Antivir_Def_Nuclease"/>
</dbReference>
<feature type="domain" description="ATPase AAA-type core" evidence="1">
    <location>
        <begin position="29"/>
        <end position="338"/>
    </location>
</feature>
<dbReference type="EMBL" id="GG705011">
    <property type="protein sequence ID" value="EEY92999.1"/>
    <property type="molecule type" value="Genomic_DNA"/>
</dbReference>
<dbReference type="GO" id="GO:0005524">
    <property type="term" value="F:ATP binding"/>
    <property type="evidence" value="ECO:0007669"/>
    <property type="project" value="InterPro"/>
</dbReference>
<dbReference type="AlphaFoldDB" id="D0SLU2"/>
<accession>D0SLU2</accession>
<gene>
    <name evidence="2" type="ORF">HMPREF0026_00275</name>
</gene>
<proteinExistence type="predicted"/>
<evidence type="ECO:0000259" key="1">
    <source>
        <dbReference type="Pfam" id="PF13304"/>
    </source>
</evidence>
<organism evidence="2 3">
    <name type="scientific">Acinetobacter junii SH205</name>
    <dbReference type="NCBI Taxonomy" id="575587"/>
    <lineage>
        <taxon>Bacteria</taxon>
        <taxon>Pseudomonadati</taxon>
        <taxon>Pseudomonadota</taxon>
        <taxon>Gammaproteobacteria</taxon>
        <taxon>Moraxellales</taxon>
        <taxon>Moraxellaceae</taxon>
        <taxon>Acinetobacter</taxon>
    </lineage>
</organism>
<sequence>MPIIYQLEQNKNILKFIDNDFELQNTNIFTFLVGKNSVGKSRLLRSLIIHALEEDKFDKVLALSNTQYHKFPSYRDLPNKEQISNNKYTRLAFEARTPIYSGGYDYRKKINNFSKKNYHYLFNFFDENNIKFHKNLNTNLNFAQSFESFLTQFSFKEKPYYNLLTILDFLKLDHYVKCTILPTNSFKTEDLNIKINNYFNNSKNITSEEYEIFRRLKDSLYDLKNLRSFDLLHLSLYELESISFLIESGLVRIYKVSFSKDKKIFNYTDLSSGELAVLSLVLGLTATITDNSLVCIDEPEINLHPQWQEKIIELIELVSENYYGCHFFIATHSPQLISGISEKNSFILDLTNNSLKTIESFKNRSSDFQLSEVFNFPGKNNEYLIRKLILLLNKLNNEEDFILNTESNNFLKHINKLLKEEKIDQEDKVRILFNLVNSYRD</sequence>
<evidence type="ECO:0000313" key="3">
    <source>
        <dbReference type="Proteomes" id="UP000018442"/>
    </source>
</evidence>
<dbReference type="Gene3D" id="3.40.50.300">
    <property type="entry name" value="P-loop containing nucleotide triphosphate hydrolases"/>
    <property type="match status" value="1"/>
</dbReference>